<evidence type="ECO:0000256" key="3">
    <source>
        <dbReference type="ARBA" id="ARBA00022475"/>
    </source>
</evidence>
<dbReference type="PRINTS" id="PR01650">
    <property type="entry name" value="SECETRNLCASE"/>
</dbReference>
<evidence type="ECO:0000256" key="6">
    <source>
        <dbReference type="ARBA" id="ARBA00022989"/>
    </source>
</evidence>
<comment type="caution">
    <text evidence="10">The sequence shown here is derived from an EMBL/GenBank/DDBJ whole genome shotgun (WGS) entry which is preliminary data.</text>
</comment>
<evidence type="ECO:0000256" key="5">
    <source>
        <dbReference type="ARBA" id="ARBA00022927"/>
    </source>
</evidence>
<dbReference type="HAMAP" id="MF_00422">
    <property type="entry name" value="SecE"/>
    <property type="match status" value="1"/>
</dbReference>
<dbReference type="InterPro" id="IPR038379">
    <property type="entry name" value="SecE_sf"/>
</dbReference>
<dbReference type="PANTHER" id="PTHR33910:SF1">
    <property type="entry name" value="PROTEIN TRANSLOCASE SUBUNIT SECE"/>
    <property type="match status" value="1"/>
</dbReference>
<comment type="function">
    <text evidence="9">Essential subunit of the Sec protein translocation channel SecYEG. Clamps together the 2 halves of SecY. May contact the channel plug during translocation.</text>
</comment>
<dbReference type="NCBIfam" id="NF004371">
    <property type="entry name" value="PRK05740.1-1"/>
    <property type="match status" value="1"/>
</dbReference>
<keyword evidence="8 9" id="KW-0472">Membrane</keyword>
<evidence type="ECO:0000256" key="7">
    <source>
        <dbReference type="ARBA" id="ARBA00023010"/>
    </source>
</evidence>
<dbReference type="Pfam" id="PF00584">
    <property type="entry name" value="SecE"/>
    <property type="match status" value="1"/>
</dbReference>
<feature type="transmembrane region" description="Helical" evidence="9">
    <location>
        <begin position="17"/>
        <end position="34"/>
    </location>
</feature>
<feature type="transmembrane region" description="Helical" evidence="9">
    <location>
        <begin position="93"/>
        <end position="115"/>
    </location>
</feature>
<keyword evidence="11" id="KW-1185">Reference proteome</keyword>
<dbReference type="GO" id="GO:0008320">
    <property type="term" value="F:protein transmembrane transporter activity"/>
    <property type="evidence" value="ECO:0007669"/>
    <property type="project" value="UniProtKB-UniRule"/>
</dbReference>
<dbReference type="GO" id="GO:0006605">
    <property type="term" value="P:protein targeting"/>
    <property type="evidence" value="ECO:0007669"/>
    <property type="project" value="UniProtKB-UniRule"/>
</dbReference>
<comment type="similarity">
    <text evidence="9">Belongs to the SecE/SEC61-gamma family.</text>
</comment>
<keyword evidence="5 9" id="KW-0653">Protein transport</keyword>
<organism evidence="10 11">
    <name type="scientific">Leucothrix pacifica</name>
    <dbReference type="NCBI Taxonomy" id="1247513"/>
    <lineage>
        <taxon>Bacteria</taxon>
        <taxon>Pseudomonadati</taxon>
        <taxon>Pseudomonadota</taxon>
        <taxon>Gammaproteobacteria</taxon>
        <taxon>Thiotrichales</taxon>
        <taxon>Thiotrichaceae</taxon>
        <taxon>Leucothrix</taxon>
    </lineage>
</organism>
<dbReference type="OrthoDB" id="9806365at2"/>
<evidence type="ECO:0000256" key="2">
    <source>
        <dbReference type="ARBA" id="ARBA00022448"/>
    </source>
</evidence>
<dbReference type="AlphaFoldDB" id="A0A317CUR4"/>
<evidence type="ECO:0000256" key="9">
    <source>
        <dbReference type="HAMAP-Rule" id="MF_00422"/>
    </source>
</evidence>
<dbReference type="EMBL" id="QGKM01000005">
    <property type="protein sequence ID" value="PWR00063.1"/>
    <property type="molecule type" value="Genomic_DNA"/>
</dbReference>
<dbReference type="Gene3D" id="1.20.5.1030">
    <property type="entry name" value="Preprotein translocase secy subunit"/>
    <property type="match status" value="1"/>
</dbReference>
<dbReference type="InterPro" id="IPR001901">
    <property type="entry name" value="Translocase_SecE/Sec61-g"/>
</dbReference>
<keyword evidence="4 9" id="KW-0812">Transmembrane</keyword>
<keyword evidence="6 9" id="KW-1133">Transmembrane helix</keyword>
<evidence type="ECO:0000256" key="1">
    <source>
        <dbReference type="ARBA" id="ARBA00004370"/>
    </source>
</evidence>
<evidence type="ECO:0000313" key="10">
    <source>
        <dbReference type="EMBL" id="PWR00063.1"/>
    </source>
</evidence>
<dbReference type="Proteomes" id="UP000245539">
    <property type="component" value="Unassembled WGS sequence"/>
</dbReference>
<dbReference type="GO" id="GO:0005886">
    <property type="term" value="C:plasma membrane"/>
    <property type="evidence" value="ECO:0007669"/>
    <property type="project" value="UniProtKB-UniRule"/>
</dbReference>
<keyword evidence="7 9" id="KW-0811">Translocation</keyword>
<gene>
    <name evidence="9" type="primary">secE</name>
    <name evidence="10" type="ORF">DKW60_02655</name>
</gene>
<keyword evidence="3 9" id="KW-1003">Cell membrane</keyword>
<dbReference type="GO" id="GO:0009306">
    <property type="term" value="P:protein secretion"/>
    <property type="evidence" value="ECO:0007669"/>
    <property type="project" value="UniProtKB-UniRule"/>
</dbReference>
<dbReference type="GO" id="GO:0065002">
    <property type="term" value="P:intracellular protein transmembrane transport"/>
    <property type="evidence" value="ECO:0007669"/>
    <property type="project" value="UniProtKB-UniRule"/>
</dbReference>
<evidence type="ECO:0000256" key="4">
    <source>
        <dbReference type="ARBA" id="ARBA00022692"/>
    </source>
</evidence>
<comment type="subunit">
    <text evidence="9">Component of the Sec protein translocase complex. Heterotrimer consisting of SecY, SecE and SecG subunits. The heterotrimers can form oligomers, although 1 heterotrimer is thought to be able to translocate proteins. Interacts with the ribosome. Interacts with SecDF, and other proteins may be involved. Interacts with SecA.</text>
</comment>
<feature type="transmembrane region" description="Helical" evidence="9">
    <location>
        <begin position="40"/>
        <end position="60"/>
    </location>
</feature>
<dbReference type="RefSeq" id="WP_109836120.1">
    <property type="nucleotide sequence ID" value="NZ_QGKM01000005.1"/>
</dbReference>
<comment type="subcellular location">
    <subcellularLocation>
        <location evidence="1">Membrane</location>
    </subcellularLocation>
</comment>
<protein>
    <recommendedName>
        <fullName evidence="9">Protein translocase subunit SecE</fullName>
    </recommendedName>
</protein>
<sequence length="125" mass="13605">MATNAEPKNSMIDTIKLLVGLLLLIASIVVFYLFPDASLLYRVLGLLAIAGVGAAIALTSTKGKGLLTFMGLARTEVRKVVWPSRQETMQTTLMVFIIVVILSIFLWFVDMFLGWGVKVLLATGS</sequence>
<proteinExistence type="inferred from homology"/>
<reference evidence="10 11" key="1">
    <citation type="submission" date="2018-05" db="EMBL/GenBank/DDBJ databases">
        <title>Leucothrix arctica sp. nov., isolated from Arctic seawater.</title>
        <authorList>
            <person name="Choi A."/>
            <person name="Baek K."/>
        </authorList>
    </citation>
    <scope>NUCLEOTIDE SEQUENCE [LARGE SCALE GENOMIC DNA]</scope>
    <source>
        <strain evidence="10 11">JCM 18388</strain>
    </source>
</reference>
<evidence type="ECO:0000313" key="11">
    <source>
        <dbReference type="Proteomes" id="UP000245539"/>
    </source>
</evidence>
<accession>A0A317CUR4</accession>
<evidence type="ECO:0000256" key="8">
    <source>
        <dbReference type="ARBA" id="ARBA00023136"/>
    </source>
</evidence>
<dbReference type="PANTHER" id="PTHR33910">
    <property type="entry name" value="PROTEIN TRANSLOCASE SUBUNIT SECE"/>
    <property type="match status" value="1"/>
</dbReference>
<name>A0A317CUR4_9GAMM</name>
<dbReference type="InterPro" id="IPR005807">
    <property type="entry name" value="SecE_bac"/>
</dbReference>
<comment type="caution">
    <text evidence="9">Lacks conserved residue(s) required for the propagation of feature annotation.</text>
</comment>
<dbReference type="GO" id="GO:0043952">
    <property type="term" value="P:protein transport by the Sec complex"/>
    <property type="evidence" value="ECO:0007669"/>
    <property type="project" value="UniProtKB-UniRule"/>
</dbReference>
<keyword evidence="2 9" id="KW-0813">Transport</keyword>
<dbReference type="NCBIfam" id="TIGR00964">
    <property type="entry name" value="secE_bact"/>
    <property type="match status" value="1"/>
</dbReference>